<dbReference type="InterPro" id="IPR036188">
    <property type="entry name" value="FAD/NAD-bd_sf"/>
</dbReference>
<evidence type="ECO:0000313" key="3">
    <source>
        <dbReference type="Proteomes" id="UP001427805"/>
    </source>
</evidence>
<dbReference type="PANTHER" id="PTHR40254:SF1">
    <property type="entry name" value="BLR0577 PROTEIN"/>
    <property type="match status" value="1"/>
</dbReference>
<sequence>MSLSIAFVGAGPTTIYVLSAFLRDVTVGADVTIYEEQTRAGLGTPYRPGWNDPAMLSNIASIEIPPIGETLIAWLARQPRARLIRLGIDPDQIDDHAFYPRLALGEFFLDQFNALIDQARGREIGVRIATGCRVTDIRAENDGLHLSVEPRSGGAEECIYDRVVLATGHQWPEEPEVRPGYFLSPWPATALQRIPPVEVGIRGSSLTAIDAAVALAVAHGTLIETEGEKIIYRIHPGAEALRITMMSRKGLLPEADFYHPIPYEPLSICTPEAVEQLIAGERADLLDKAYDLFRDELTAADARYAEKTGLADLSLDDFAERYFAERVAADPFEWAARNLAEAQQNFAREYTVPWRYAILRMHEVLSMIVPHLEEDALQRFNRYLKPVFVDEYATVPHLSIERLLALHRTGHLEIASLGEDHRIDTRSAECGALVTIDGERRHFPAFIDATGQRALAADAFPFPTLLKQQVVRDAAELDAPGIKGIVIDEQFHPVSDHPERERLFCLAIPFILDRHPFIQGITSSHEIGEIVGAALARAAGIAAADPSHDDSHRERAA</sequence>
<name>A0ABV0B9Y9_9SPHN</name>
<comment type="caution">
    <text evidence="2">The sequence shown here is derived from an EMBL/GenBank/DDBJ whole genome shotgun (WGS) entry which is preliminary data.</text>
</comment>
<dbReference type="InterPro" id="IPR052189">
    <property type="entry name" value="L-asp_N-monooxygenase_NS-form"/>
</dbReference>
<dbReference type="Pfam" id="PF13454">
    <property type="entry name" value="NAD_binding_9"/>
    <property type="match status" value="1"/>
</dbReference>
<dbReference type="EMBL" id="JBDIZK010000008">
    <property type="protein sequence ID" value="MEN3748383.1"/>
    <property type="molecule type" value="Genomic_DNA"/>
</dbReference>
<reference evidence="2 3" key="1">
    <citation type="submission" date="2024-05" db="EMBL/GenBank/DDBJ databases">
        <title>Sphingomonas sp. HF-S3 16S ribosomal RNA gene Genome sequencing and assembly.</title>
        <authorList>
            <person name="Lee H."/>
        </authorList>
    </citation>
    <scope>NUCLEOTIDE SEQUENCE [LARGE SCALE GENOMIC DNA]</scope>
    <source>
        <strain evidence="2 3">HF-S3</strain>
    </source>
</reference>
<gene>
    <name evidence="2" type="ORF">TPR58_14505</name>
</gene>
<keyword evidence="3" id="KW-1185">Reference proteome</keyword>
<organism evidence="2 3">
    <name type="scientific">Sphingomonas rustica</name>
    <dbReference type="NCBI Taxonomy" id="3103142"/>
    <lineage>
        <taxon>Bacteria</taxon>
        <taxon>Pseudomonadati</taxon>
        <taxon>Pseudomonadota</taxon>
        <taxon>Alphaproteobacteria</taxon>
        <taxon>Sphingomonadales</taxon>
        <taxon>Sphingomonadaceae</taxon>
        <taxon>Sphingomonas</taxon>
    </lineage>
</organism>
<proteinExistence type="predicted"/>
<dbReference type="SUPFAM" id="SSF51905">
    <property type="entry name" value="FAD/NAD(P)-binding domain"/>
    <property type="match status" value="1"/>
</dbReference>
<evidence type="ECO:0000259" key="1">
    <source>
        <dbReference type="Pfam" id="PF13454"/>
    </source>
</evidence>
<accession>A0ABV0B9Y9</accession>
<dbReference type="PANTHER" id="PTHR40254">
    <property type="entry name" value="BLR0577 PROTEIN"/>
    <property type="match status" value="1"/>
</dbReference>
<dbReference type="Gene3D" id="3.50.50.60">
    <property type="entry name" value="FAD/NAD(P)-binding domain"/>
    <property type="match status" value="1"/>
</dbReference>
<dbReference type="Proteomes" id="UP001427805">
    <property type="component" value="Unassembled WGS sequence"/>
</dbReference>
<feature type="domain" description="FAD-dependent urate hydroxylase HpyO/Asp monooxygenase CreE-like FAD/NAD(P)-binding" evidence="1">
    <location>
        <begin position="6"/>
        <end position="170"/>
    </location>
</feature>
<protein>
    <submittedName>
        <fullName evidence="2">FAD/NAD(P)-binding protein</fullName>
    </submittedName>
</protein>
<dbReference type="RefSeq" id="WP_346247403.1">
    <property type="nucleotide sequence ID" value="NZ_JBDIZK010000008.1"/>
</dbReference>
<dbReference type="InterPro" id="IPR038732">
    <property type="entry name" value="HpyO/CreE_NAD-binding"/>
</dbReference>
<evidence type="ECO:0000313" key="2">
    <source>
        <dbReference type="EMBL" id="MEN3748383.1"/>
    </source>
</evidence>